<evidence type="ECO:0000313" key="2">
    <source>
        <dbReference type="Proteomes" id="UP000323720"/>
    </source>
</evidence>
<evidence type="ECO:0000313" key="1">
    <source>
        <dbReference type="EMBL" id="TYB74294.1"/>
    </source>
</evidence>
<gene>
    <name evidence="1" type="ORF">ES674_14165</name>
</gene>
<sequence length="110" mass="12521">MIFIFTAKLFAVDANGFKMFFNDGEITLLNPYCKKDNPSKKAKENTNFSQQDKGAVQLMSISTNCNTAFHFDLFSWETHSSTSIAVFDDYFPSLLNYRFLESVSPPPRLA</sequence>
<accession>A0A5D0R1B3</accession>
<dbReference type="AlphaFoldDB" id="A0A5D0R1B3"/>
<comment type="caution">
    <text evidence="1">The sequence shown here is derived from an EMBL/GenBank/DDBJ whole genome shotgun (WGS) entry which is preliminary data.</text>
</comment>
<dbReference type="Proteomes" id="UP000323720">
    <property type="component" value="Unassembled WGS sequence"/>
</dbReference>
<dbReference type="EMBL" id="VSKK01000005">
    <property type="protein sequence ID" value="TYB74294.1"/>
    <property type="molecule type" value="Genomic_DNA"/>
</dbReference>
<proteinExistence type="predicted"/>
<reference evidence="1 2" key="1">
    <citation type="submission" date="2019-08" db="EMBL/GenBank/DDBJ databases">
        <title>Genomes of Antarctic Bizionia species.</title>
        <authorList>
            <person name="Bowman J.P."/>
        </authorList>
    </citation>
    <scope>NUCLEOTIDE SEQUENCE [LARGE SCALE GENOMIC DNA]</scope>
    <source>
        <strain evidence="1 2">ADA-4</strain>
    </source>
</reference>
<keyword evidence="2" id="KW-1185">Reference proteome</keyword>
<protein>
    <submittedName>
        <fullName evidence="1">Uncharacterized protein</fullName>
    </submittedName>
</protein>
<name>A0A5D0R1B3_9FLAO</name>
<dbReference type="RefSeq" id="WP_148405106.1">
    <property type="nucleotide sequence ID" value="NZ_VSKK01000005.1"/>
</dbReference>
<organism evidence="1 2">
    <name type="scientific">Bizionia myxarmorum</name>
    <dbReference type="NCBI Taxonomy" id="291186"/>
    <lineage>
        <taxon>Bacteria</taxon>
        <taxon>Pseudomonadati</taxon>
        <taxon>Bacteroidota</taxon>
        <taxon>Flavobacteriia</taxon>
        <taxon>Flavobacteriales</taxon>
        <taxon>Flavobacteriaceae</taxon>
        <taxon>Bizionia</taxon>
    </lineage>
</organism>
<dbReference type="OrthoDB" id="1439895at2"/>